<comment type="caution">
    <text evidence="11">The sequence shown here is derived from an EMBL/GenBank/DDBJ whole genome shotgun (WGS) entry which is preliminary data.</text>
</comment>
<evidence type="ECO:0000313" key="11">
    <source>
        <dbReference type="EMBL" id="MDM8273897.1"/>
    </source>
</evidence>
<organism evidence="11 12">
    <name type="scientific">Enorma phocaeensis</name>
    <dbReference type="NCBI Taxonomy" id="1871019"/>
    <lineage>
        <taxon>Bacteria</taxon>
        <taxon>Bacillati</taxon>
        <taxon>Actinomycetota</taxon>
        <taxon>Coriobacteriia</taxon>
        <taxon>Coriobacteriales</taxon>
        <taxon>Coriobacteriaceae</taxon>
        <taxon>Enorma</taxon>
    </lineage>
</organism>
<dbReference type="PANTHER" id="PTHR34388:SF1">
    <property type="entry name" value="DNA POLYMERASE III SUBUNIT DELTA"/>
    <property type="match status" value="1"/>
</dbReference>
<dbReference type="EC" id="2.7.7.7" evidence="1"/>
<dbReference type="EMBL" id="JAUDDZ010000001">
    <property type="protein sequence ID" value="MDM8273897.1"/>
    <property type="molecule type" value="Genomic_DNA"/>
</dbReference>
<name>A0ABT7V5W7_9ACTN</name>
<dbReference type="Proteomes" id="UP001529421">
    <property type="component" value="Unassembled WGS sequence"/>
</dbReference>
<comment type="similarity">
    <text evidence="7">Belongs to the DNA polymerase HolA subunit family.</text>
</comment>
<dbReference type="Gene3D" id="3.40.50.300">
    <property type="entry name" value="P-loop containing nucleotide triphosphate hydrolases"/>
    <property type="match status" value="1"/>
</dbReference>
<dbReference type="InterPro" id="IPR048466">
    <property type="entry name" value="DNA_pol3_delta-like_C"/>
</dbReference>
<dbReference type="GO" id="GO:0003887">
    <property type="term" value="F:DNA-directed DNA polymerase activity"/>
    <property type="evidence" value="ECO:0007669"/>
    <property type="project" value="UniProtKB-EC"/>
</dbReference>
<keyword evidence="3 11" id="KW-0808">Transferase</keyword>
<gene>
    <name evidence="11" type="primary">holA</name>
    <name evidence="11" type="ORF">QUW28_00045</name>
</gene>
<keyword evidence="12" id="KW-1185">Reference proteome</keyword>
<evidence type="ECO:0000256" key="3">
    <source>
        <dbReference type="ARBA" id="ARBA00022679"/>
    </source>
</evidence>
<accession>A0ABT7V5W7</accession>
<evidence type="ECO:0000256" key="2">
    <source>
        <dbReference type="ARBA" id="ARBA00017703"/>
    </source>
</evidence>
<dbReference type="InterPro" id="IPR008921">
    <property type="entry name" value="DNA_pol3_clamp-load_cplx_C"/>
</dbReference>
<evidence type="ECO:0000256" key="1">
    <source>
        <dbReference type="ARBA" id="ARBA00012417"/>
    </source>
</evidence>
<dbReference type="SUPFAM" id="SSF52540">
    <property type="entry name" value="P-loop containing nucleoside triphosphate hydrolases"/>
    <property type="match status" value="1"/>
</dbReference>
<dbReference type="InterPro" id="IPR005790">
    <property type="entry name" value="DNA_polIII_delta"/>
</dbReference>
<sequence>MAEAALLPAYLIVGADEVKRDTAIARLKARLEASGMADFNLDERDMQRDQEPDDVLSSLNTFPMSSDFRLVILKGCDKLAKPMSEMLVTYLADPAPTTVCLVVATSLAKSTRLYKAVQKVGPKAVIDCASKKRWEVPKQVQSMVRRYGKAISSSAAEELVSRVGENTRMLDNELRRLSQMVDAPEIGRDDVERLVVRTAEVKPWDFLDAMSARDLPRTLELLRLLPPRSEIRTYSLICSRLRELMYAKALDARGQGRELAAHLGVQTWQVKNHLGWARRFSSDELVDDLRRAVEVESALKGSRDSETALAAWVIDIVSR</sequence>
<evidence type="ECO:0000259" key="9">
    <source>
        <dbReference type="Pfam" id="PF06144"/>
    </source>
</evidence>
<reference evidence="11 12" key="2">
    <citation type="submission" date="2023-06" db="EMBL/GenBank/DDBJ databases">
        <authorList>
            <person name="Zeman M."/>
            <person name="Kubasova T."/>
            <person name="Jahodarova E."/>
            <person name="Nykrynova M."/>
            <person name="Rychlik I."/>
        </authorList>
    </citation>
    <scope>NUCLEOTIDE SEQUENCE [LARGE SCALE GENOMIC DNA]</scope>
    <source>
        <strain evidence="11 12">154_Feed</strain>
    </source>
</reference>
<dbReference type="Pfam" id="PF06144">
    <property type="entry name" value="DNA_pol3_delta"/>
    <property type="match status" value="1"/>
</dbReference>
<proteinExistence type="inferred from homology"/>
<dbReference type="NCBIfam" id="TIGR01128">
    <property type="entry name" value="holA"/>
    <property type="match status" value="1"/>
</dbReference>
<keyword evidence="4 11" id="KW-0548">Nucleotidyltransferase</keyword>
<dbReference type="Gene3D" id="1.10.8.60">
    <property type="match status" value="1"/>
</dbReference>
<dbReference type="InterPro" id="IPR010372">
    <property type="entry name" value="DNA_pol3_delta_N"/>
</dbReference>
<dbReference type="InterPro" id="IPR027417">
    <property type="entry name" value="P-loop_NTPase"/>
</dbReference>
<evidence type="ECO:0000256" key="8">
    <source>
        <dbReference type="ARBA" id="ARBA00049244"/>
    </source>
</evidence>
<feature type="domain" description="DNA polymerase III delta N-terminal" evidence="9">
    <location>
        <begin position="10"/>
        <end position="119"/>
    </location>
</feature>
<evidence type="ECO:0000256" key="4">
    <source>
        <dbReference type="ARBA" id="ARBA00022695"/>
    </source>
</evidence>
<evidence type="ECO:0000313" key="12">
    <source>
        <dbReference type="Proteomes" id="UP001529421"/>
    </source>
</evidence>
<dbReference type="PANTHER" id="PTHR34388">
    <property type="entry name" value="DNA POLYMERASE III SUBUNIT DELTA"/>
    <property type="match status" value="1"/>
</dbReference>
<dbReference type="SUPFAM" id="SSF48019">
    <property type="entry name" value="post-AAA+ oligomerization domain-like"/>
    <property type="match status" value="1"/>
</dbReference>
<feature type="domain" description="DNA polymerase III delta subunit-like C-terminal" evidence="10">
    <location>
        <begin position="205"/>
        <end position="309"/>
    </location>
</feature>
<evidence type="ECO:0000259" key="10">
    <source>
        <dbReference type="Pfam" id="PF21694"/>
    </source>
</evidence>
<protein>
    <recommendedName>
        <fullName evidence="2">DNA polymerase III subunit delta</fullName>
        <ecNumber evidence="1">2.7.7.7</ecNumber>
    </recommendedName>
</protein>
<reference evidence="12" key="1">
    <citation type="submission" date="2023-06" db="EMBL/GenBank/DDBJ databases">
        <title>Identification and characterization of horizontal gene transfer across gut microbiota members of farm animals based on homology search.</title>
        <authorList>
            <person name="Zeman M."/>
            <person name="Kubasova T."/>
            <person name="Jahodarova E."/>
            <person name="Nykrynova M."/>
            <person name="Rychlik I."/>
        </authorList>
    </citation>
    <scope>NUCLEOTIDE SEQUENCE [LARGE SCALE GENOMIC DNA]</scope>
    <source>
        <strain evidence="12">154_Feed</strain>
    </source>
</reference>
<evidence type="ECO:0000256" key="6">
    <source>
        <dbReference type="ARBA" id="ARBA00022932"/>
    </source>
</evidence>
<dbReference type="Pfam" id="PF21694">
    <property type="entry name" value="DNA_pol3_delta_C"/>
    <property type="match status" value="1"/>
</dbReference>
<evidence type="ECO:0000256" key="5">
    <source>
        <dbReference type="ARBA" id="ARBA00022705"/>
    </source>
</evidence>
<keyword evidence="5" id="KW-0235">DNA replication</keyword>
<comment type="catalytic activity">
    <reaction evidence="8">
        <text>DNA(n) + a 2'-deoxyribonucleoside 5'-triphosphate = DNA(n+1) + diphosphate</text>
        <dbReference type="Rhea" id="RHEA:22508"/>
        <dbReference type="Rhea" id="RHEA-COMP:17339"/>
        <dbReference type="Rhea" id="RHEA-COMP:17340"/>
        <dbReference type="ChEBI" id="CHEBI:33019"/>
        <dbReference type="ChEBI" id="CHEBI:61560"/>
        <dbReference type="ChEBI" id="CHEBI:173112"/>
        <dbReference type="EC" id="2.7.7.7"/>
    </reaction>
</comment>
<keyword evidence="6" id="KW-0239">DNA-directed DNA polymerase</keyword>
<dbReference type="Gene3D" id="1.20.272.10">
    <property type="match status" value="1"/>
</dbReference>
<evidence type="ECO:0000256" key="7">
    <source>
        <dbReference type="ARBA" id="ARBA00034754"/>
    </source>
</evidence>